<dbReference type="EMBL" id="CP022114">
    <property type="protein sequence ID" value="ASG63942.1"/>
    <property type="molecule type" value="Genomic_DNA"/>
</dbReference>
<organism evidence="1 2">
    <name type="scientific">Kluyvera genomosp. 3</name>
    <dbReference type="NCBI Taxonomy" id="2774055"/>
    <lineage>
        <taxon>Bacteria</taxon>
        <taxon>Pseudomonadati</taxon>
        <taxon>Pseudomonadota</taxon>
        <taxon>Gammaproteobacteria</taxon>
        <taxon>Enterobacterales</taxon>
        <taxon>Enterobacteriaceae</taxon>
        <taxon>Kluyvera</taxon>
    </lineage>
</organism>
<dbReference type="Proteomes" id="UP000197098">
    <property type="component" value="Chromosome"/>
</dbReference>
<proteinExistence type="predicted"/>
<evidence type="ECO:0000313" key="1">
    <source>
        <dbReference type="EMBL" id="ASG63942.1"/>
    </source>
</evidence>
<name>A0A248KKM8_9ENTR</name>
<reference evidence="1 2" key="1">
    <citation type="submission" date="2017-06" db="EMBL/GenBank/DDBJ databases">
        <title>Origin of plasmid-mediated fosfomycin resistance gene fosA3.</title>
        <authorList>
            <person name="Ito R."/>
            <person name="Pacey M.P."/>
            <person name="Doi Y."/>
        </authorList>
    </citation>
    <scope>NUCLEOTIDE SEQUENCE [LARGE SCALE GENOMIC DNA]</scope>
    <source>
        <strain evidence="1 2">YDC799</strain>
    </source>
</reference>
<sequence>MPNVYQSDDLIKQMQQETGVNPPTTGEIHQQMWIGSMMMALMAGLAGGNPAAAIVGGLWGAIGIHDYGNTLQQRAQYVPQLQKDGYSMPAILKWYEDGDNGS</sequence>
<protein>
    <submittedName>
        <fullName evidence="1">Uncharacterized protein</fullName>
    </submittedName>
</protein>
<dbReference type="AlphaFoldDB" id="A0A248KKM8"/>
<accession>A0A248KKM8</accession>
<gene>
    <name evidence="1" type="ORF">CEW81_18310</name>
</gene>
<evidence type="ECO:0000313" key="2">
    <source>
        <dbReference type="Proteomes" id="UP000197098"/>
    </source>
</evidence>